<accession>A0A381UPW3</accession>
<evidence type="ECO:0000256" key="1">
    <source>
        <dbReference type="ARBA" id="ARBA00022793"/>
    </source>
</evidence>
<dbReference type="AlphaFoldDB" id="A0A381UPW3"/>
<dbReference type="InterPro" id="IPR029061">
    <property type="entry name" value="THDP-binding"/>
</dbReference>
<protein>
    <recommendedName>
        <fullName evidence="3">Thiamine pyrophosphate enzyme TPP-binding domain-containing protein</fullName>
    </recommendedName>
</protein>
<dbReference type="InterPro" id="IPR051818">
    <property type="entry name" value="TPP_dependent_decarboxylase"/>
</dbReference>
<proteinExistence type="predicted"/>
<evidence type="ECO:0000259" key="3">
    <source>
        <dbReference type="Pfam" id="PF02775"/>
    </source>
</evidence>
<dbReference type="SUPFAM" id="SSF52518">
    <property type="entry name" value="Thiamin diphosphate-binding fold (THDP-binding)"/>
    <property type="match status" value="1"/>
</dbReference>
<sequence length="195" mass="20516">MEVMSNDLSLDRRLAVPAVIGDPADFLIIGGLSGSAKDVGALTNESPNVYLLGGAMGAAVTMGLGLALAQPTRRVLVVSGDGEFLMNSGSLATVAYMKPANLSLLCVDNGCYGETGNQVSATSRSTNLELIARGSGIDHACTVQIESEFATASKMLRHPDGPSFVLLRVNDGPPPDYRRNFDAVETKATFRRNLL</sequence>
<feature type="domain" description="Thiamine pyrophosphate enzyme TPP-binding" evidence="3">
    <location>
        <begin position="52"/>
        <end position="165"/>
    </location>
</feature>
<dbReference type="Gene3D" id="3.40.50.970">
    <property type="match status" value="1"/>
</dbReference>
<keyword evidence="2" id="KW-0456">Lyase</keyword>
<dbReference type="PANTHER" id="PTHR42818:SF1">
    <property type="entry name" value="SULFOPYRUVATE DECARBOXYLASE"/>
    <property type="match status" value="1"/>
</dbReference>
<organism evidence="4">
    <name type="scientific">marine metagenome</name>
    <dbReference type="NCBI Taxonomy" id="408172"/>
    <lineage>
        <taxon>unclassified sequences</taxon>
        <taxon>metagenomes</taxon>
        <taxon>ecological metagenomes</taxon>
    </lineage>
</organism>
<dbReference type="GO" id="GO:0030976">
    <property type="term" value="F:thiamine pyrophosphate binding"/>
    <property type="evidence" value="ECO:0007669"/>
    <property type="project" value="InterPro"/>
</dbReference>
<dbReference type="GO" id="GO:0016831">
    <property type="term" value="F:carboxy-lyase activity"/>
    <property type="evidence" value="ECO:0007669"/>
    <property type="project" value="UniProtKB-KW"/>
</dbReference>
<dbReference type="Pfam" id="PF02775">
    <property type="entry name" value="TPP_enzyme_C"/>
    <property type="match status" value="1"/>
</dbReference>
<gene>
    <name evidence="4" type="ORF">METZ01_LOCUS82974</name>
</gene>
<reference evidence="4" key="1">
    <citation type="submission" date="2018-05" db="EMBL/GenBank/DDBJ databases">
        <authorList>
            <person name="Lanie J.A."/>
            <person name="Ng W.-L."/>
            <person name="Kazmierczak K.M."/>
            <person name="Andrzejewski T.M."/>
            <person name="Davidsen T.M."/>
            <person name="Wayne K.J."/>
            <person name="Tettelin H."/>
            <person name="Glass J.I."/>
            <person name="Rusch D."/>
            <person name="Podicherti R."/>
            <person name="Tsui H.-C.T."/>
            <person name="Winkler M.E."/>
        </authorList>
    </citation>
    <scope>NUCLEOTIDE SEQUENCE</scope>
</reference>
<keyword evidence="1" id="KW-0210">Decarboxylase</keyword>
<name>A0A381UPW3_9ZZZZ</name>
<evidence type="ECO:0000256" key="2">
    <source>
        <dbReference type="ARBA" id="ARBA00023239"/>
    </source>
</evidence>
<dbReference type="PANTHER" id="PTHR42818">
    <property type="entry name" value="SULFOPYRUVATE DECARBOXYLASE SUBUNIT ALPHA"/>
    <property type="match status" value="1"/>
</dbReference>
<evidence type="ECO:0000313" key="4">
    <source>
        <dbReference type="EMBL" id="SVA30120.1"/>
    </source>
</evidence>
<dbReference type="EMBL" id="UINC01006870">
    <property type="protein sequence ID" value="SVA30120.1"/>
    <property type="molecule type" value="Genomic_DNA"/>
</dbReference>
<dbReference type="InterPro" id="IPR011766">
    <property type="entry name" value="TPP_enzyme_TPP-bd"/>
</dbReference>